<gene>
    <name evidence="2" type="ORF">TSPGSL018_20785</name>
</gene>
<protein>
    <submittedName>
        <fullName evidence="2">Uncharacterized protein</fullName>
    </submittedName>
</protein>
<reference evidence="2" key="1">
    <citation type="submission" date="2014-05" db="EMBL/GenBank/DDBJ databases">
        <title>The transcriptome of the halophilic microalga Tetraselmis sp. GSL018 isolated from the Great Salt Lake, Utah.</title>
        <authorList>
            <person name="Jinkerson R.E."/>
            <person name="D'Adamo S."/>
            <person name="Posewitz M.C."/>
        </authorList>
    </citation>
    <scope>NUCLEOTIDE SEQUENCE</scope>
    <source>
        <strain evidence="2">GSL018</strain>
    </source>
</reference>
<organism evidence="2">
    <name type="scientific">Tetraselmis sp. GSL018</name>
    <dbReference type="NCBI Taxonomy" id="582737"/>
    <lineage>
        <taxon>Eukaryota</taxon>
        <taxon>Viridiplantae</taxon>
        <taxon>Chlorophyta</taxon>
        <taxon>core chlorophytes</taxon>
        <taxon>Chlorodendrophyceae</taxon>
        <taxon>Chlorodendrales</taxon>
        <taxon>Chlorodendraceae</taxon>
        <taxon>Tetraselmis</taxon>
    </lineage>
</organism>
<evidence type="ECO:0000313" key="2">
    <source>
        <dbReference type="EMBL" id="JAC63399.1"/>
    </source>
</evidence>
<dbReference type="AlphaFoldDB" id="A0A061QY43"/>
<feature type="region of interest" description="Disordered" evidence="1">
    <location>
        <begin position="52"/>
        <end position="72"/>
    </location>
</feature>
<feature type="non-terminal residue" evidence="2">
    <location>
        <position position="94"/>
    </location>
</feature>
<sequence>GRGGERRVMQAAPWDLGRGRKMRVAGKATGGMEAREGGEKGWEVSACAQKGFSENGGARRGEAAQRRPAAAGFSHCRRALVSACREIGGREREQ</sequence>
<accession>A0A061QY43</accession>
<feature type="non-terminal residue" evidence="2">
    <location>
        <position position="1"/>
    </location>
</feature>
<name>A0A061QY43_9CHLO</name>
<dbReference type="EMBL" id="GBEZ01023493">
    <property type="protein sequence ID" value="JAC63399.1"/>
    <property type="molecule type" value="Transcribed_RNA"/>
</dbReference>
<evidence type="ECO:0000256" key="1">
    <source>
        <dbReference type="SAM" id="MobiDB-lite"/>
    </source>
</evidence>
<proteinExistence type="predicted"/>